<protein>
    <submittedName>
        <fullName evidence="2">Uncharacterized protein</fullName>
    </submittedName>
</protein>
<evidence type="ECO:0000256" key="1">
    <source>
        <dbReference type="SAM" id="Phobius"/>
    </source>
</evidence>
<keyword evidence="1" id="KW-1133">Transmembrane helix</keyword>
<sequence>HHTGGPSLLTSHWGDGAALVLVGPWCWGHCHQAGTAGTIVMLVVLGAIVVVIALGGAAVLVLAIVVMVVLVGPSLSSC</sequence>
<keyword evidence="1" id="KW-0472">Membrane</keyword>
<keyword evidence="1" id="KW-0812">Transmembrane</keyword>
<dbReference type="Proteomes" id="UP000053989">
    <property type="component" value="Unassembled WGS sequence"/>
</dbReference>
<evidence type="ECO:0000313" key="3">
    <source>
        <dbReference type="Proteomes" id="UP000053989"/>
    </source>
</evidence>
<proteinExistence type="predicted"/>
<dbReference type="EMBL" id="KN822525">
    <property type="protein sequence ID" value="KIM50298.1"/>
    <property type="molecule type" value="Genomic_DNA"/>
</dbReference>
<dbReference type="HOGENOM" id="CLU_2628723_0_0_1"/>
<dbReference type="InParanoid" id="A0A0C2YKK0"/>
<organism evidence="2 3">
    <name type="scientific">Scleroderma citrinum Foug A</name>
    <dbReference type="NCBI Taxonomy" id="1036808"/>
    <lineage>
        <taxon>Eukaryota</taxon>
        <taxon>Fungi</taxon>
        <taxon>Dikarya</taxon>
        <taxon>Basidiomycota</taxon>
        <taxon>Agaricomycotina</taxon>
        <taxon>Agaricomycetes</taxon>
        <taxon>Agaricomycetidae</taxon>
        <taxon>Boletales</taxon>
        <taxon>Sclerodermatineae</taxon>
        <taxon>Sclerodermataceae</taxon>
        <taxon>Scleroderma</taxon>
    </lineage>
</organism>
<dbReference type="AlphaFoldDB" id="A0A0C2YKK0"/>
<reference evidence="2 3" key="1">
    <citation type="submission" date="2014-04" db="EMBL/GenBank/DDBJ databases">
        <authorList>
            <consortium name="DOE Joint Genome Institute"/>
            <person name="Kuo A."/>
            <person name="Kohler A."/>
            <person name="Nagy L.G."/>
            <person name="Floudas D."/>
            <person name="Copeland A."/>
            <person name="Barry K.W."/>
            <person name="Cichocki N."/>
            <person name="Veneault-Fourrey C."/>
            <person name="LaButti K."/>
            <person name="Lindquist E.A."/>
            <person name="Lipzen A."/>
            <person name="Lundell T."/>
            <person name="Morin E."/>
            <person name="Murat C."/>
            <person name="Sun H."/>
            <person name="Tunlid A."/>
            <person name="Henrissat B."/>
            <person name="Grigoriev I.V."/>
            <person name="Hibbett D.S."/>
            <person name="Martin F."/>
            <person name="Nordberg H.P."/>
            <person name="Cantor M.N."/>
            <person name="Hua S.X."/>
        </authorList>
    </citation>
    <scope>NUCLEOTIDE SEQUENCE [LARGE SCALE GENOMIC DNA]</scope>
    <source>
        <strain evidence="2 3">Foug A</strain>
    </source>
</reference>
<accession>A0A0C2YKK0</accession>
<name>A0A0C2YKK0_9AGAM</name>
<gene>
    <name evidence="2" type="ORF">SCLCIDRAFT_1225429</name>
</gene>
<evidence type="ECO:0000313" key="2">
    <source>
        <dbReference type="EMBL" id="KIM50298.1"/>
    </source>
</evidence>
<feature type="non-terminal residue" evidence="2">
    <location>
        <position position="1"/>
    </location>
</feature>
<reference evidence="3" key="2">
    <citation type="submission" date="2015-01" db="EMBL/GenBank/DDBJ databases">
        <title>Evolutionary Origins and Diversification of the Mycorrhizal Mutualists.</title>
        <authorList>
            <consortium name="DOE Joint Genome Institute"/>
            <consortium name="Mycorrhizal Genomics Consortium"/>
            <person name="Kohler A."/>
            <person name="Kuo A."/>
            <person name="Nagy L.G."/>
            <person name="Floudas D."/>
            <person name="Copeland A."/>
            <person name="Barry K.W."/>
            <person name="Cichocki N."/>
            <person name="Veneault-Fourrey C."/>
            <person name="LaButti K."/>
            <person name="Lindquist E.A."/>
            <person name="Lipzen A."/>
            <person name="Lundell T."/>
            <person name="Morin E."/>
            <person name="Murat C."/>
            <person name="Riley R."/>
            <person name="Ohm R."/>
            <person name="Sun H."/>
            <person name="Tunlid A."/>
            <person name="Henrissat B."/>
            <person name="Grigoriev I.V."/>
            <person name="Hibbett D.S."/>
            <person name="Martin F."/>
        </authorList>
    </citation>
    <scope>NUCLEOTIDE SEQUENCE [LARGE SCALE GENOMIC DNA]</scope>
    <source>
        <strain evidence="3">Foug A</strain>
    </source>
</reference>
<feature type="transmembrane region" description="Helical" evidence="1">
    <location>
        <begin position="39"/>
        <end position="72"/>
    </location>
</feature>
<keyword evidence="3" id="KW-1185">Reference proteome</keyword>